<dbReference type="GO" id="GO:0005506">
    <property type="term" value="F:iron ion binding"/>
    <property type="evidence" value="ECO:0007669"/>
    <property type="project" value="InterPro"/>
</dbReference>
<evidence type="ECO:0000259" key="17">
    <source>
        <dbReference type="Pfam" id="PF02668"/>
    </source>
</evidence>
<evidence type="ECO:0000256" key="10">
    <source>
        <dbReference type="ARBA" id="ARBA00023002"/>
    </source>
</evidence>
<comment type="cofactor">
    <cofactor evidence="1">
        <name>Fe(2+)</name>
        <dbReference type="ChEBI" id="CHEBI:29033"/>
    </cofactor>
</comment>
<dbReference type="Proteomes" id="UP000663880">
    <property type="component" value="Unassembled WGS sequence"/>
</dbReference>
<evidence type="ECO:0000313" key="19">
    <source>
        <dbReference type="EMBL" id="CAF4895252.1"/>
    </source>
</evidence>
<feature type="domain" description="Gamma-butyrobetaine hydroxylase-like N-terminal" evidence="18">
    <location>
        <begin position="29"/>
        <end position="106"/>
    </location>
</feature>
<evidence type="ECO:0000256" key="5">
    <source>
        <dbReference type="ARBA" id="ARBA00012267"/>
    </source>
</evidence>
<evidence type="ECO:0000256" key="13">
    <source>
        <dbReference type="ARBA" id="ARBA00031778"/>
    </source>
</evidence>
<evidence type="ECO:0000256" key="16">
    <source>
        <dbReference type="ARBA" id="ARBA00049334"/>
    </source>
</evidence>
<keyword evidence="9" id="KW-0223">Dioxygenase</keyword>
<comment type="cofactor">
    <cofactor evidence="2">
        <name>L-ascorbate</name>
        <dbReference type="ChEBI" id="CHEBI:38290"/>
    </cofactor>
</comment>
<dbReference type="EC" id="1.14.11.8" evidence="5"/>
<keyword evidence="10" id="KW-0560">Oxidoreductase</keyword>
<dbReference type="NCBIfam" id="TIGR02410">
    <property type="entry name" value="carnitine_TMLD"/>
    <property type="match status" value="1"/>
</dbReference>
<dbReference type="Pfam" id="PF06155">
    <property type="entry name" value="GBBH-like_N"/>
    <property type="match status" value="1"/>
</dbReference>
<comment type="caution">
    <text evidence="19">The sequence shown here is derived from an EMBL/GenBank/DDBJ whole genome shotgun (WGS) entry which is preliminary data.</text>
</comment>
<dbReference type="Gene3D" id="3.30.2020.30">
    <property type="match status" value="1"/>
</dbReference>
<evidence type="ECO:0000313" key="20">
    <source>
        <dbReference type="Proteomes" id="UP000663880"/>
    </source>
</evidence>
<dbReference type="InterPro" id="IPR010376">
    <property type="entry name" value="GBBH-like_N"/>
</dbReference>
<dbReference type="PANTHER" id="PTHR10696">
    <property type="entry name" value="GAMMA-BUTYROBETAINE HYDROXYLASE-RELATED"/>
    <property type="match status" value="1"/>
</dbReference>
<evidence type="ECO:0000256" key="15">
    <source>
        <dbReference type="ARBA" id="ARBA00046008"/>
    </source>
</evidence>
<keyword evidence="11" id="KW-0408">Iron</keyword>
<dbReference type="SUPFAM" id="SSF51197">
    <property type="entry name" value="Clavaminate synthase-like"/>
    <property type="match status" value="1"/>
</dbReference>
<evidence type="ECO:0000256" key="1">
    <source>
        <dbReference type="ARBA" id="ARBA00001954"/>
    </source>
</evidence>
<evidence type="ECO:0000256" key="8">
    <source>
        <dbReference type="ARBA" id="ARBA00022873"/>
    </source>
</evidence>
<dbReference type="InterPro" id="IPR042098">
    <property type="entry name" value="TauD-like_sf"/>
</dbReference>
<keyword evidence="7" id="KW-0479">Metal-binding</keyword>
<comment type="pathway">
    <text evidence="3">Amine and polyamine biosynthesis; carnitine biosynthesis.</text>
</comment>
<feature type="domain" description="TauD/TfdA-like" evidence="17">
    <location>
        <begin position="148"/>
        <end position="371"/>
    </location>
</feature>
<dbReference type="GO" id="GO:0050353">
    <property type="term" value="F:trimethyllysine dioxygenase activity"/>
    <property type="evidence" value="ECO:0007669"/>
    <property type="project" value="UniProtKB-EC"/>
</dbReference>
<dbReference type="Gene3D" id="3.60.130.10">
    <property type="entry name" value="Clavaminate synthase-like"/>
    <property type="match status" value="1"/>
</dbReference>
<dbReference type="FunFam" id="3.30.2020.30:FF:000002">
    <property type="entry name" value="Putative gamma-butyrobetaine dioxygenase"/>
    <property type="match status" value="1"/>
</dbReference>
<evidence type="ECO:0000256" key="2">
    <source>
        <dbReference type="ARBA" id="ARBA00001961"/>
    </source>
</evidence>
<dbReference type="PANTHER" id="PTHR10696:SF51">
    <property type="entry name" value="TRIMETHYLLYSINE DIOXYGENASE, MITOCHONDRIAL"/>
    <property type="match status" value="1"/>
</dbReference>
<dbReference type="InterPro" id="IPR038492">
    <property type="entry name" value="GBBH-like_N_sf"/>
</dbReference>
<evidence type="ECO:0000259" key="18">
    <source>
        <dbReference type="Pfam" id="PF06155"/>
    </source>
</evidence>
<dbReference type="InterPro" id="IPR003819">
    <property type="entry name" value="TauD/TfdA-like"/>
</dbReference>
<dbReference type="EMBL" id="CAJOBZ010000033">
    <property type="protein sequence ID" value="CAF4895252.1"/>
    <property type="molecule type" value="Genomic_DNA"/>
</dbReference>
<dbReference type="OrthoDB" id="408743at2759"/>
<gene>
    <name evidence="19" type="ORF">PMACD_LOCUS10823</name>
</gene>
<evidence type="ECO:0000256" key="14">
    <source>
        <dbReference type="ARBA" id="ARBA00032283"/>
    </source>
</evidence>
<dbReference type="AlphaFoldDB" id="A0A821US94"/>
<dbReference type="GO" id="GO:0005739">
    <property type="term" value="C:mitochondrion"/>
    <property type="evidence" value="ECO:0007669"/>
    <property type="project" value="TreeGrafter"/>
</dbReference>
<organism evidence="19 20">
    <name type="scientific">Pieris macdunnoughi</name>
    <dbReference type="NCBI Taxonomy" id="345717"/>
    <lineage>
        <taxon>Eukaryota</taxon>
        <taxon>Metazoa</taxon>
        <taxon>Ecdysozoa</taxon>
        <taxon>Arthropoda</taxon>
        <taxon>Hexapoda</taxon>
        <taxon>Insecta</taxon>
        <taxon>Pterygota</taxon>
        <taxon>Neoptera</taxon>
        <taxon>Endopterygota</taxon>
        <taxon>Lepidoptera</taxon>
        <taxon>Glossata</taxon>
        <taxon>Ditrysia</taxon>
        <taxon>Papilionoidea</taxon>
        <taxon>Pieridae</taxon>
        <taxon>Pierinae</taxon>
        <taxon>Pieris</taxon>
    </lineage>
</organism>
<name>A0A821US94_9NEOP</name>
<dbReference type="Pfam" id="PF02668">
    <property type="entry name" value="TauD"/>
    <property type="match status" value="1"/>
</dbReference>
<keyword evidence="8" id="KW-0124">Carnitine biosynthesis</keyword>
<reference evidence="19" key="1">
    <citation type="submission" date="2021-02" db="EMBL/GenBank/DDBJ databases">
        <authorList>
            <person name="Steward A R."/>
        </authorList>
    </citation>
    <scope>NUCLEOTIDE SEQUENCE</scope>
</reference>
<evidence type="ECO:0000256" key="3">
    <source>
        <dbReference type="ARBA" id="ARBA00005022"/>
    </source>
</evidence>
<evidence type="ECO:0000256" key="11">
    <source>
        <dbReference type="ARBA" id="ARBA00023004"/>
    </source>
</evidence>
<keyword evidence="20" id="KW-1185">Reference proteome</keyword>
<evidence type="ECO:0000256" key="4">
    <source>
        <dbReference type="ARBA" id="ARBA00008654"/>
    </source>
</evidence>
<comment type="function">
    <text evidence="15">Converts trimethyllysine (TML) into hydroxytrimethyllysine (HTML).</text>
</comment>
<comment type="catalytic activity">
    <reaction evidence="16">
        <text>N(6),N(6),N(6)-trimethyl-L-lysine + 2-oxoglutarate + O2 = (3S)-3-hydroxy-N(6),N(6),N(6)-trimethyl-L-lysine + succinate + CO2</text>
        <dbReference type="Rhea" id="RHEA:14181"/>
        <dbReference type="ChEBI" id="CHEBI:15379"/>
        <dbReference type="ChEBI" id="CHEBI:16526"/>
        <dbReference type="ChEBI" id="CHEBI:16810"/>
        <dbReference type="ChEBI" id="CHEBI:30031"/>
        <dbReference type="ChEBI" id="CHEBI:58100"/>
        <dbReference type="ChEBI" id="CHEBI:141499"/>
        <dbReference type="EC" id="1.14.11.8"/>
    </reaction>
</comment>
<dbReference type="CDD" id="cd00250">
    <property type="entry name" value="CAS_like"/>
    <property type="match status" value="1"/>
</dbReference>
<dbReference type="InterPro" id="IPR050411">
    <property type="entry name" value="AlphaKG_dependent_hydroxylases"/>
</dbReference>
<evidence type="ECO:0000256" key="9">
    <source>
        <dbReference type="ARBA" id="ARBA00022964"/>
    </source>
</evidence>
<comment type="similarity">
    <text evidence="4">Belongs to the gamma-BBH/TMLD family.</text>
</comment>
<dbReference type="InterPro" id="IPR012776">
    <property type="entry name" value="Trimethyllysine_dOase"/>
</dbReference>
<sequence>MSLTRVTNKYNLRQSSVSLVALIKGATVDRTTLKLRLHNDSVLTFEDCWLRDHCRCPECYHSSTNQRAHHILDIPEVMIQSVKTNDTNVEIKWNDGHKSTYNVNFLERYGYENWKQPKWPPVLWCGDSVATKIARMSDKEFVNNIEGEKKVFQSLLDYGIAVIEQVEPTMEATEVICQALGGVQHTMFGGMWKVSTNPEHADTAYTNITLKQHTDNTYFTEPAGLQIFHCTEHTNGTGGENVFIDGFYAAMKLKEEHPEDFEFLTKFEVEAQYIGDGRFQKHSAPVIQLDKFNNIKHIRFNSYDRSPMTFKNSQECRTYYRALRNLARYFEDPKNQWQIKLIPGTLLAFDNFRVLHGRTAFTGKRILCGSYVSRSDWLDKARTLGLL</sequence>
<accession>A0A821US94</accession>
<dbReference type="GO" id="GO:0045329">
    <property type="term" value="P:carnitine biosynthetic process"/>
    <property type="evidence" value="ECO:0007669"/>
    <property type="project" value="UniProtKB-UniPathway"/>
</dbReference>
<dbReference type="FunFam" id="3.60.130.10:FF:000001">
    <property type="entry name" value="Trimethyllysine dioxygenase, mitochondrial"/>
    <property type="match status" value="1"/>
</dbReference>
<evidence type="ECO:0000256" key="12">
    <source>
        <dbReference type="ARBA" id="ARBA00030363"/>
    </source>
</evidence>
<evidence type="ECO:0000256" key="6">
    <source>
        <dbReference type="ARBA" id="ARBA00016835"/>
    </source>
</evidence>
<evidence type="ECO:0000256" key="7">
    <source>
        <dbReference type="ARBA" id="ARBA00022723"/>
    </source>
</evidence>
<protein>
    <recommendedName>
        <fullName evidence="6">Trimethyllysine dioxygenase, mitochondrial</fullName>
        <ecNumber evidence="5">1.14.11.8</ecNumber>
    </recommendedName>
    <alternativeName>
        <fullName evidence="13">Epsilon-trimethyllysine 2-oxoglutarate dioxygenase</fullName>
    </alternativeName>
    <alternativeName>
        <fullName evidence="12">TML hydroxylase</fullName>
    </alternativeName>
    <alternativeName>
        <fullName evidence="14">TML-alpha-ketoglutarate dioxygenase</fullName>
    </alternativeName>
</protein>
<proteinExistence type="inferred from homology"/>
<dbReference type="UniPathway" id="UPA00118"/>